<evidence type="ECO:0000313" key="1">
    <source>
        <dbReference type="EMBL" id="PZO86897.1"/>
    </source>
</evidence>
<dbReference type="EMBL" id="QFNK01000085">
    <property type="protein sequence ID" value="PZO86897.1"/>
    <property type="molecule type" value="Genomic_DNA"/>
</dbReference>
<accession>A0A2W5A0M4</accession>
<dbReference type="Proteomes" id="UP000249557">
    <property type="component" value="Unassembled WGS sequence"/>
</dbReference>
<dbReference type="AlphaFoldDB" id="A0A2W5A0M4"/>
<organism evidence="1 2">
    <name type="scientific">Micavibrio aeruginosavorus</name>
    <dbReference type="NCBI Taxonomy" id="349221"/>
    <lineage>
        <taxon>Bacteria</taxon>
        <taxon>Pseudomonadati</taxon>
        <taxon>Bdellovibrionota</taxon>
        <taxon>Bdellovibrionia</taxon>
        <taxon>Bdellovibrionales</taxon>
        <taxon>Pseudobdellovibrionaceae</taxon>
        <taxon>Micavibrio</taxon>
    </lineage>
</organism>
<comment type="caution">
    <text evidence="1">The sequence shown here is derived from an EMBL/GenBank/DDBJ whole genome shotgun (WGS) entry which is preliminary data.</text>
</comment>
<reference evidence="1 2" key="1">
    <citation type="submission" date="2017-08" db="EMBL/GenBank/DDBJ databases">
        <title>Infants hospitalized years apart are colonized by the same room-sourced microbial strains.</title>
        <authorList>
            <person name="Brooks B."/>
            <person name="Olm M.R."/>
            <person name="Firek B.A."/>
            <person name="Baker R."/>
            <person name="Thomas B.C."/>
            <person name="Morowitz M.J."/>
            <person name="Banfield J.F."/>
        </authorList>
    </citation>
    <scope>NUCLEOTIDE SEQUENCE [LARGE SCALE GENOMIC DNA]</scope>
    <source>
        <strain evidence="1">S2_018_000_R2_104</strain>
    </source>
</reference>
<evidence type="ECO:0000313" key="2">
    <source>
        <dbReference type="Proteomes" id="UP000249557"/>
    </source>
</evidence>
<proteinExistence type="predicted"/>
<gene>
    <name evidence="1" type="ORF">DI626_05315</name>
</gene>
<name>A0A2W5A0M4_9BACT</name>
<sequence length="147" mass="17425">MKIEKKHAKPLLIATLIIAVVAHELFYLYSLPPIVRHSYLSKNFSEKATHWSWGMDPIAKQYVHKGRSKQEMLDFISRNALSISPNLYRSNSDKERYEEILIAYKHFRPIIFDFNFYMLGKYTFGIRFNFNNGLLEDFRSSVRIQTI</sequence>
<protein>
    <submittedName>
        <fullName evidence="1">Uncharacterized protein</fullName>
    </submittedName>
</protein>